<dbReference type="GO" id="GO:0003676">
    <property type="term" value="F:nucleic acid binding"/>
    <property type="evidence" value="ECO:0007669"/>
    <property type="project" value="InterPro"/>
</dbReference>
<dbReference type="Gene3D" id="1.10.30.50">
    <property type="match status" value="1"/>
</dbReference>
<dbReference type="SMART" id="SM00507">
    <property type="entry name" value="HNHc"/>
    <property type="match status" value="1"/>
</dbReference>
<dbReference type="Proteomes" id="UP000251647">
    <property type="component" value="Unassembled WGS sequence"/>
</dbReference>
<keyword evidence="2" id="KW-0378">Hydrolase</keyword>
<reference evidence="2 3" key="1">
    <citation type="submission" date="2018-06" db="EMBL/GenBank/DDBJ databases">
        <authorList>
            <consortium name="Pathogen Informatics"/>
            <person name="Doyle S."/>
        </authorList>
    </citation>
    <scope>NUCLEOTIDE SEQUENCE [LARGE SCALE GENOMIC DNA]</scope>
    <source>
        <strain evidence="2 3">NCTC11647</strain>
    </source>
</reference>
<gene>
    <name evidence="2" type="ORF">NCTC11647_03042</name>
</gene>
<evidence type="ECO:0000259" key="1">
    <source>
        <dbReference type="SMART" id="SM00507"/>
    </source>
</evidence>
<accession>A0A2T3QIR0</accession>
<dbReference type="InterPro" id="IPR002711">
    <property type="entry name" value="HNH"/>
</dbReference>
<keyword evidence="2" id="KW-0540">Nuclease</keyword>
<name>A0A2T3QIR0_PHODM</name>
<feature type="domain" description="HNH nuclease" evidence="1">
    <location>
        <begin position="214"/>
        <end position="273"/>
    </location>
</feature>
<dbReference type="CDD" id="cd00085">
    <property type="entry name" value="HNHc"/>
    <property type="match status" value="1"/>
</dbReference>
<evidence type="ECO:0000313" key="3">
    <source>
        <dbReference type="Proteomes" id="UP000251647"/>
    </source>
</evidence>
<dbReference type="OrthoDB" id="9802640at2"/>
<dbReference type="AlphaFoldDB" id="A0A2T3QIR0"/>
<proteinExistence type="predicted"/>
<keyword evidence="2" id="KW-0255">Endonuclease</keyword>
<dbReference type="InterPro" id="IPR003615">
    <property type="entry name" value="HNH_nuc"/>
</dbReference>
<protein>
    <submittedName>
        <fullName evidence="2">Predicted restriction endonuclease</fullName>
    </submittedName>
</protein>
<dbReference type="Pfam" id="PF01844">
    <property type="entry name" value="HNH"/>
    <property type="match status" value="1"/>
</dbReference>
<dbReference type="GO" id="GO:0008270">
    <property type="term" value="F:zinc ion binding"/>
    <property type="evidence" value="ECO:0007669"/>
    <property type="project" value="InterPro"/>
</dbReference>
<evidence type="ECO:0000313" key="2">
    <source>
        <dbReference type="EMBL" id="SPY44107.1"/>
    </source>
</evidence>
<sequence length="278" mass="31780">MNTELIQKEILRRKNLFQKISYGDIATNVTPNKLRELQLYGGAAGIWVHSTVTKKIINNEFGIAVSILHTGKDYADDFSDCGILYDFPATNRRGSHDNNEIQALRNCYTAQIPLFVITKTKKKLRNVHIGLIKDFNEEKRKTYIEFVTNDTFIHNADINKIDYEQADYFTNFEQSVIKSLQDNPKKRRQRIEKANKKPQLISRVVKDYQRNPDIVAEALIRAAGICEACGCQAPFNKKSNGEPYLEVHHLIPLSKGGEDSLDNVQSLCPNCHRKLHFG</sequence>
<organism evidence="2 3">
    <name type="scientific">Photobacterium damselae</name>
    <dbReference type="NCBI Taxonomy" id="38293"/>
    <lineage>
        <taxon>Bacteria</taxon>
        <taxon>Pseudomonadati</taxon>
        <taxon>Pseudomonadota</taxon>
        <taxon>Gammaproteobacteria</taxon>
        <taxon>Vibrionales</taxon>
        <taxon>Vibrionaceae</taxon>
        <taxon>Photobacterium</taxon>
    </lineage>
</organism>
<dbReference type="RefSeq" id="WP_005305896.1">
    <property type="nucleotide sequence ID" value="NZ_CP079238.1"/>
</dbReference>
<dbReference type="EMBL" id="UATL01000005">
    <property type="protein sequence ID" value="SPY44107.1"/>
    <property type="molecule type" value="Genomic_DNA"/>
</dbReference>
<dbReference type="GO" id="GO:0004519">
    <property type="term" value="F:endonuclease activity"/>
    <property type="evidence" value="ECO:0007669"/>
    <property type="project" value="UniProtKB-KW"/>
</dbReference>